<dbReference type="EMBL" id="FP929038">
    <property type="protein sequence ID" value="CBK80794.1"/>
    <property type="molecule type" value="Genomic_DNA"/>
</dbReference>
<dbReference type="STRING" id="717962.CC1_20760"/>
<reference evidence="1 2" key="2">
    <citation type="submission" date="2010-03" db="EMBL/GenBank/DDBJ databases">
        <authorList>
            <person name="Pajon A."/>
        </authorList>
    </citation>
    <scope>NUCLEOTIDE SEQUENCE [LARGE SCALE GENOMIC DNA]</scope>
    <source>
        <strain evidence="1 2">GD/7</strain>
    </source>
</reference>
<dbReference type="AlphaFoldDB" id="D4J8X3"/>
<dbReference type="HOGENOM" id="CLU_3416715_0_0_9"/>
<evidence type="ECO:0000313" key="1">
    <source>
        <dbReference type="EMBL" id="CBK80794.1"/>
    </source>
</evidence>
<proteinExistence type="predicted"/>
<gene>
    <name evidence="1" type="ORF">CC1_20760</name>
</gene>
<dbReference type="KEGG" id="cct:CC1_20760"/>
<name>D4J8X3_9FIRM</name>
<sequence>MSANTEKILHGYGMLAKAIEGNKKRF</sequence>
<dbReference type="Proteomes" id="UP000008798">
    <property type="component" value="Chromosome"/>
</dbReference>
<accession>D4J8X3</accession>
<protein>
    <submittedName>
        <fullName evidence="1">Uncharacterized protein</fullName>
    </submittedName>
</protein>
<evidence type="ECO:0000313" key="2">
    <source>
        <dbReference type="Proteomes" id="UP000008798"/>
    </source>
</evidence>
<organism evidence="1 2">
    <name type="scientific">Coprococcus catus GD/7</name>
    <dbReference type="NCBI Taxonomy" id="717962"/>
    <lineage>
        <taxon>Bacteria</taxon>
        <taxon>Bacillati</taxon>
        <taxon>Bacillota</taxon>
        <taxon>Clostridia</taxon>
        <taxon>Lachnospirales</taxon>
        <taxon>Lachnospiraceae</taxon>
        <taxon>Coprococcus</taxon>
    </lineage>
</organism>
<reference evidence="1 2" key="1">
    <citation type="submission" date="2010-03" db="EMBL/GenBank/DDBJ databases">
        <title>The genome sequence of Coprococcus catus GD/7.</title>
        <authorList>
            <consortium name="metaHIT consortium -- http://www.metahit.eu/"/>
            <person name="Pajon A."/>
            <person name="Turner K."/>
            <person name="Parkhill J."/>
            <person name="Duncan S."/>
            <person name="Flint H."/>
        </authorList>
    </citation>
    <scope>NUCLEOTIDE SEQUENCE [LARGE SCALE GENOMIC DNA]</scope>
    <source>
        <strain evidence="1 2">GD/7</strain>
    </source>
</reference>